<dbReference type="SUPFAM" id="SSF103473">
    <property type="entry name" value="MFS general substrate transporter"/>
    <property type="match status" value="1"/>
</dbReference>
<protein>
    <submittedName>
        <fullName evidence="1">Uncharacterized protein</fullName>
    </submittedName>
</protein>
<dbReference type="PANTHER" id="PTHR23534">
    <property type="entry name" value="MFS PERMEASE"/>
    <property type="match status" value="1"/>
</dbReference>
<name>A0A9X0R2V1_9PROT</name>
<proteinExistence type="predicted"/>
<comment type="caution">
    <text evidence="1">The sequence shown here is derived from an EMBL/GenBank/DDBJ whole genome shotgun (WGS) entry which is preliminary data.</text>
</comment>
<evidence type="ECO:0000313" key="2">
    <source>
        <dbReference type="Proteomes" id="UP000600101"/>
    </source>
</evidence>
<organism evidence="1 2">
    <name type="scientific">Siccirubricoccus deserti</name>
    <dbReference type="NCBI Taxonomy" id="2013562"/>
    <lineage>
        <taxon>Bacteria</taxon>
        <taxon>Pseudomonadati</taxon>
        <taxon>Pseudomonadota</taxon>
        <taxon>Alphaproteobacteria</taxon>
        <taxon>Acetobacterales</taxon>
        <taxon>Roseomonadaceae</taxon>
        <taxon>Siccirubricoccus</taxon>
    </lineage>
</organism>
<dbReference type="AlphaFoldDB" id="A0A9X0R2V1"/>
<dbReference type="EMBL" id="JACOMF010000051">
    <property type="protein sequence ID" value="MBC4018345.1"/>
    <property type="molecule type" value="Genomic_DNA"/>
</dbReference>
<gene>
    <name evidence="1" type="ORF">H7965_23960</name>
</gene>
<evidence type="ECO:0000313" key="1">
    <source>
        <dbReference type="EMBL" id="MBC4018345.1"/>
    </source>
</evidence>
<dbReference type="InterPro" id="IPR036259">
    <property type="entry name" value="MFS_trans_sf"/>
</dbReference>
<dbReference type="Gene3D" id="1.20.1250.20">
    <property type="entry name" value="MFS general substrate transporter like domains"/>
    <property type="match status" value="1"/>
</dbReference>
<dbReference type="RefSeq" id="WP_186773098.1">
    <property type="nucleotide sequence ID" value="NZ_JACOMF010000051.1"/>
</dbReference>
<reference evidence="1" key="1">
    <citation type="submission" date="2020-08" db="EMBL/GenBank/DDBJ databases">
        <authorList>
            <person name="Hu Y."/>
            <person name="Nguyen S.V."/>
            <person name="Li F."/>
            <person name="Fanning S."/>
        </authorList>
    </citation>
    <scope>NUCLEOTIDE SEQUENCE</scope>
    <source>
        <strain evidence="1">SYSU D8009</strain>
    </source>
</reference>
<keyword evidence="2" id="KW-1185">Reference proteome</keyword>
<dbReference type="PANTHER" id="PTHR23534:SF1">
    <property type="entry name" value="MAJOR FACILITATOR SUPERFAMILY PROTEIN"/>
    <property type="match status" value="1"/>
</dbReference>
<sequence>MVVVGLAISACAAAVGLAGVTVWHFWASLVLLGPGWNFDFAGASAMVLDCYRPEERTRVQSMNGFAVSALW</sequence>
<dbReference type="Proteomes" id="UP000600101">
    <property type="component" value="Unassembled WGS sequence"/>
</dbReference>
<accession>A0A9X0R2V1</accession>